<keyword evidence="3" id="KW-1185">Reference proteome</keyword>
<protein>
    <submittedName>
        <fullName evidence="2">Uncharacterized protein</fullName>
    </submittedName>
</protein>
<comment type="caution">
    <text evidence="2">The sequence shown here is derived from an EMBL/GenBank/DDBJ whole genome shotgun (WGS) entry which is preliminary data.</text>
</comment>
<dbReference type="EMBL" id="JAQNDM010000002">
    <property type="protein sequence ID" value="MDC0711591.1"/>
    <property type="molecule type" value="Genomic_DNA"/>
</dbReference>
<keyword evidence="1" id="KW-0732">Signal</keyword>
<gene>
    <name evidence="2" type="ORF">POL68_24185</name>
</gene>
<dbReference type="Proteomes" id="UP001221838">
    <property type="component" value="Unassembled WGS sequence"/>
</dbReference>
<feature type="chain" id="PRO_5046782606" evidence="1">
    <location>
        <begin position="19"/>
        <end position="251"/>
    </location>
</feature>
<accession>A0ABT5DDL1</accession>
<name>A0ABT5DDL1_9BACT</name>
<proteinExistence type="predicted"/>
<feature type="signal peptide" evidence="1">
    <location>
        <begin position="1"/>
        <end position="18"/>
    </location>
</feature>
<evidence type="ECO:0000313" key="2">
    <source>
        <dbReference type="EMBL" id="MDC0711591.1"/>
    </source>
</evidence>
<evidence type="ECO:0000313" key="3">
    <source>
        <dbReference type="Proteomes" id="UP001221838"/>
    </source>
</evidence>
<reference evidence="2 3" key="1">
    <citation type="submission" date="2022-11" db="EMBL/GenBank/DDBJ databases">
        <title>Minimal conservation of predation-associated metabolite biosynthetic gene clusters underscores biosynthetic potential of Myxococcota including descriptions for ten novel species: Archangium lansinium sp. nov., Myxococcus landrumus sp. nov., Nannocystis bai.</title>
        <authorList>
            <person name="Ahearne A."/>
            <person name="Stevens C."/>
            <person name="Dowd S."/>
        </authorList>
    </citation>
    <scope>NUCLEOTIDE SEQUENCE [LARGE SCALE GENOMIC DNA]</scope>
    <source>
        <strain evidence="2 3">NCWAL01</strain>
    </source>
</reference>
<evidence type="ECO:0000256" key="1">
    <source>
        <dbReference type="SAM" id="SignalP"/>
    </source>
</evidence>
<dbReference type="RefSeq" id="WP_272141569.1">
    <property type="nucleotide sequence ID" value="NZ_JAQNDM010000002.1"/>
</dbReference>
<sequence>MTRRALVVCFLCAMVAHARPPASLQDLKALASQKAWAELLERAEDLPPADRTGEWRAWVTEAATAAVEAAEPTRQEPFTASSKARSLSQRYDFLARAPRFAAARDAAARKGLERCLELDRKECLDTYVALTPEVSPDAALEAAHLVRKDHFAYVPMPLFAAAVNGLKDAKACKDEGLAETAIAALGLPTTDPRAADAKKVAFEWCWAALAPKLKAAMVGASSYFLTNACQPMRAKKALTELQDDLCKDDGL</sequence>
<organism evidence="2 3">
    <name type="scientific">Stigmatella ashevillensis</name>
    <dbReference type="NCBI Taxonomy" id="2995309"/>
    <lineage>
        <taxon>Bacteria</taxon>
        <taxon>Pseudomonadati</taxon>
        <taxon>Myxococcota</taxon>
        <taxon>Myxococcia</taxon>
        <taxon>Myxococcales</taxon>
        <taxon>Cystobacterineae</taxon>
        <taxon>Archangiaceae</taxon>
        <taxon>Stigmatella</taxon>
    </lineage>
</organism>